<feature type="domain" description="JmjC" evidence="10">
    <location>
        <begin position="534"/>
        <end position="870"/>
    </location>
</feature>
<dbReference type="GO" id="GO:0008270">
    <property type="term" value="F:zinc ion binding"/>
    <property type="evidence" value="ECO:0007669"/>
    <property type="project" value="UniProtKB-KW"/>
</dbReference>
<keyword evidence="6" id="KW-0539">Nucleus</keyword>
<keyword evidence="5" id="KW-0804">Transcription</keyword>
<feature type="region of interest" description="Disordered" evidence="8">
    <location>
        <begin position="1"/>
        <end position="32"/>
    </location>
</feature>
<evidence type="ECO:0000259" key="10">
    <source>
        <dbReference type="PROSITE" id="PS51184"/>
    </source>
</evidence>
<evidence type="ECO:0000256" key="3">
    <source>
        <dbReference type="ARBA" id="ARBA00022723"/>
    </source>
</evidence>
<dbReference type="PANTHER" id="PTHR12549:SF11">
    <property type="entry name" value="LYSINE-SPECIFIC DEMETHYLASE JMJ25"/>
    <property type="match status" value="1"/>
</dbReference>
<keyword evidence="11" id="KW-0489">Methyltransferase</keyword>
<feature type="region of interest" description="Disordered" evidence="8">
    <location>
        <begin position="656"/>
        <end position="684"/>
    </location>
</feature>
<dbReference type="Proteomes" id="UP000236161">
    <property type="component" value="Unassembled WGS sequence"/>
</dbReference>
<dbReference type="Gene3D" id="2.60.120.650">
    <property type="entry name" value="Cupin"/>
    <property type="match status" value="2"/>
</dbReference>
<accession>A0A2I0B4P8</accession>
<keyword evidence="7" id="KW-0863">Zinc-finger</keyword>
<keyword evidence="4" id="KW-0805">Transcription regulation</keyword>
<dbReference type="InterPro" id="IPR018866">
    <property type="entry name" value="Znf-4CXXC_R1"/>
</dbReference>
<protein>
    <submittedName>
        <fullName evidence="11">Lysine-specific demethylase 3</fullName>
        <ecNumber evidence="11">1.14.11.-</ecNumber>
    </submittedName>
</protein>
<dbReference type="GO" id="GO:0000118">
    <property type="term" value="C:histone deacetylase complex"/>
    <property type="evidence" value="ECO:0007669"/>
    <property type="project" value="TreeGrafter"/>
</dbReference>
<dbReference type="InterPro" id="IPR045109">
    <property type="entry name" value="LSDs-like"/>
</dbReference>
<evidence type="ECO:0000313" key="12">
    <source>
        <dbReference type="Proteomes" id="UP000236161"/>
    </source>
</evidence>
<dbReference type="PROSITE" id="PS51184">
    <property type="entry name" value="JMJC"/>
    <property type="match status" value="1"/>
</dbReference>
<dbReference type="InterPro" id="IPR003347">
    <property type="entry name" value="JmjC_dom"/>
</dbReference>
<dbReference type="GO" id="GO:0000785">
    <property type="term" value="C:chromatin"/>
    <property type="evidence" value="ECO:0007669"/>
    <property type="project" value="TreeGrafter"/>
</dbReference>
<keyword evidence="11" id="KW-0808">Transferase</keyword>
<dbReference type="AlphaFoldDB" id="A0A2I0B4P8"/>
<dbReference type="GO" id="GO:0032454">
    <property type="term" value="F:histone H3K9 demethylase activity"/>
    <property type="evidence" value="ECO:0007669"/>
    <property type="project" value="InterPro"/>
</dbReference>
<keyword evidence="7" id="KW-0862">Zinc</keyword>
<feature type="domain" description="RING-type" evidence="9">
    <location>
        <begin position="138"/>
        <end position="185"/>
    </location>
</feature>
<dbReference type="GO" id="GO:0032259">
    <property type="term" value="P:methylation"/>
    <property type="evidence" value="ECO:0007669"/>
    <property type="project" value="UniProtKB-KW"/>
</dbReference>
<evidence type="ECO:0000256" key="4">
    <source>
        <dbReference type="ARBA" id="ARBA00023015"/>
    </source>
</evidence>
<dbReference type="GO" id="GO:0006357">
    <property type="term" value="P:regulation of transcription by RNA polymerase II"/>
    <property type="evidence" value="ECO:0007669"/>
    <property type="project" value="TreeGrafter"/>
</dbReference>
<comment type="similarity">
    <text evidence="2">Belongs to the JARID1 histone demethylase family.</text>
</comment>
<dbReference type="EMBL" id="KZ451915">
    <property type="protein sequence ID" value="PKA62760.1"/>
    <property type="molecule type" value="Genomic_DNA"/>
</dbReference>
<evidence type="ECO:0000256" key="5">
    <source>
        <dbReference type="ARBA" id="ARBA00023163"/>
    </source>
</evidence>
<evidence type="ECO:0000256" key="7">
    <source>
        <dbReference type="PROSITE-ProRule" id="PRU00175"/>
    </source>
</evidence>
<feature type="compositionally biased region" description="Basic residues" evidence="8">
    <location>
        <begin position="666"/>
        <end position="682"/>
    </location>
</feature>
<feature type="compositionally biased region" description="Basic residues" evidence="8">
    <location>
        <begin position="82"/>
        <end position="91"/>
    </location>
</feature>
<dbReference type="PROSITE" id="PS50089">
    <property type="entry name" value="ZF_RING_2"/>
    <property type="match status" value="1"/>
</dbReference>
<evidence type="ECO:0000256" key="1">
    <source>
        <dbReference type="ARBA" id="ARBA00004123"/>
    </source>
</evidence>
<dbReference type="GO" id="GO:0003712">
    <property type="term" value="F:transcription coregulator activity"/>
    <property type="evidence" value="ECO:0007669"/>
    <property type="project" value="TreeGrafter"/>
</dbReference>
<dbReference type="InterPro" id="IPR001841">
    <property type="entry name" value="Znf_RING"/>
</dbReference>
<feature type="compositionally biased region" description="Basic and acidic residues" evidence="8">
    <location>
        <begin position="68"/>
        <end position="78"/>
    </location>
</feature>
<organism evidence="11 12">
    <name type="scientific">Apostasia shenzhenica</name>
    <dbReference type="NCBI Taxonomy" id="1088818"/>
    <lineage>
        <taxon>Eukaryota</taxon>
        <taxon>Viridiplantae</taxon>
        <taxon>Streptophyta</taxon>
        <taxon>Embryophyta</taxon>
        <taxon>Tracheophyta</taxon>
        <taxon>Spermatophyta</taxon>
        <taxon>Magnoliopsida</taxon>
        <taxon>Liliopsida</taxon>
        <taxon>Asparagales</taxon>
        <taxon>Orchidaceae</taxon>
        <taxon>Apostasioideae</taxon>
        <taxon>Apostasia</taxon>
    </lineage>
</organism>
<dbReference type="STRING" id="1088818.A0A2I0B4P8"/>
<proteinExistence type="inferred from homology"/>
<dbReference type="PANTHER" id="PTHR12549">
    <property type="entry name" value="JMJC DOMAIN-CONTAINING HISTONE DEMETHYLATION PROTEIN"/>
    <property type="match status" value="1"/>
</dbReference>
<comment type="subcellular location">
    <subcellularLocation>
        <location evidence="1">Nucleus</location>
    </subcellularLocation>
</comment>
<evidence type="ECO:0000256" key="6">
    <source>
        <dbReference type="ARBA" id="ARBA00023242"/>
    </source>
</evidence>
<evidence type="ECO:0000259" key="9">
    <source>
        <dbReference type="PROSITE" id="PS50089"/>
    </source>
</evidence>
<gene>
    <name evidence="11" type="ORF">AXF42_Ash018968</name>
</gene>
<dbReference type="EC" id="1.14.11.-" evidence="11"/>
<name>A0A2I0B4P8_9ASPA</name>
<reference evidence="11 12" key="1">
    <citation type="journal article" date="2017" name="Nature">
        <title>The Apostasia genome and the evolution of orchids.</title>
        <authorList>
            <person name="Zhang G.Q."/>
            <person name="Liu K.W."/>
            <person name="Li Z."/>
            <person name="Lohaus R."/>
            <person name="Hsiao Y.Y."/>
            <person name="Niu S.C."/>
            <person name="Wang J.Y."/>
            <person name="Lin Y.C."/>
            <person name="Xu Q."/>
            <person name="Chen L.J."/>
            <person name="Yoshida K."/>
            <person name="Fujiwara S."/>
            <person name="Wang Z.W."/>
            <person name="Zhang Y.Q."/>
            <person name="Mitsuda N."/>
            <person name="Wang M."/>
            <person name="Liu G.H."/>
            <person name="Pecoraro L."/>
            <person name="Huang H.X."/>
            <person name="Xiao X.J."/>
            <person name="Lin M."/>
            <person name="Wu X.Y."/>
            <person name="Wu W.L."/>
            <person name="Chen Y.Y."/>
            <person name="Chang S.B."/>
            <person name="Sakamoto S."/>
            <person name="Ohme-Takagi M."/>
            <person name="Yagi M."/>
            <person name="Zeng S.J."/>
            <person name="Shen C.Y."/>
            <person name="Yeh C.M."/>
            <person name="Luo Y.B."/>
            <person name="Tsai W.C."/>
            <person name="Van de Peer Y."/>
            <person name="Liu Z.J."/>
        </authorList>
    </citation>
    <scope>NUCLEOTIDE SEQUENCE [LARGE SCALE GENOMIC DNA]</scope>
    <source>
        <strain evidence="12">cv. Shenzhen</strain>
        <tissue evidence="11">Stem</tissue>
    </source>
</reference>
<evidence type="ECO:0000313" key="11">
    <source>
        <dbReference type="EMBL" id="PKA62760.1"/>
    </source>
</evidence>
<keyword evidence="3" id="KW-0479">Metal-binding</keyword>
<keyword evidence="12" id="KW-1185">Reference proteome</keyword>
<evidence type="ECO:0000256" key="8">
    <source>
        <dbReference type="SAM" id="MobiDB-lite"/>
    </source>
</evidence>
<dbReference type="Pfam" id="PF02373">
    <property type="entry name" value="JmjC"/>
    <property type="match status" value="1"/>
</dbReference>
<dbReference type="GO" id="GO:0016491">
    <property type="term" value="F:oxidoreductase activity"/>
    <property type="evidence" value="ECO:0007669"/>
    <property type="project" value="UniProtKB-KW"/>
</dbReference>
<keyword evidence="11" id="KW-0560">Oxidoreductase</keyword>
<dbReference type="OrthoDB" id="1667110at2759"/>
<dbReference type="SMART" id="SM00558">
    <property type="entry name" value="JmjC"/>
    <property type="match status" value="1"/>
</dbReference>
<sequence>MEKDEGKPASGAGSAARMKKRKKVEDASFRPGRTAARSWDFEALKAYSLRKRSAAELTVLEVLGGDKDKMIGGKERRPSGKGNRRKRRVRNGLKNAEGLSDDKIDKQVTRGKESALNTLKNQAVIEKKMLTRDDALMCHQCQRNDKGDVVRCTSCRKKRYCYPCMRRWYPLLTAEDIAASCPVCRFNCNCKLCLRMMGIRAPPKREILDEDRIRHYFYILKFLLPWLNELRKGQDTEKEIEAKLRGVSLNEVQIQQAPCDKDERIYCNHCSTSIADFHRTCSNCSFDLCLSCCRELREGCLPIKCIDSVEDQLKERMEWKANVDGSIPCPSKEMGGCGDCQLQLKSLFPENLMLELEDKARQIVCLQNNEFVKVCESSKIDFDCNLTRRAAFRSGSGDYIYCPSAQDIKSGDMKLFQAQWVKGEPVIVRDAMDSASGLSWEPMVMWRALREKKRYKTNSENLDVKAIDCLDFCEVQINIHQFFSGYSLGRYHANGWPEMLKLKDWPPSSSFEERLPRHGAEFLAAIPFQEYSSPRDGLLNLAVMLPEGFLRPDLGPKTYIAYGFDRELGRGDSVTKLHCDMSDAINDKQDVKISSNSHEGNNSSQAQTCNGYLNEKVAGNIISEKQTDDVILPKEITAELDDVKLNMISQVVEKEQQTSQMNVGNHVRRRGRPKGSFKKKATRPVEHFNSTSQISGPLNVIVEQVTADANRNKRRKWKQSPEDSEKLVLGKENGYSMKKKIKGKRHFLQNGRCKEEHKDGGALWDIFRREDVPKLEEYLIKHSSEFRHNYDSPVEKVYHPIHDQTFYLTVEHKRKLKDEYGIEPWTFVQNLGEAVFIPAGCPHQSCIKVALDFVSPENIGECIRLTNEFRRLPPDHRAKEDKLEVKKMVIHALIHVVNYLQDYLDHTKSKSDEDKVDDAKIDT</sequence>
<evidence type="ECO:0000256" key="2">
    <source>
        <dbReference type="ARBA" id="ARBA00006801"/>
    </source>
</evidence>
<feature type="region of interest" description="Disordered" evidence="8">
    <location>
        <begin position="68"/>
        <end position="97"/>
    </location>
</feature>
<dbReference type="GO" id="GO:0008168">
    <property type="term" value="F:methyltransferase activity"/>
    <property type="evidence" value="ECO:0007669"/>
    <property type="project" value="UniProtKB-KW"/>
</dbReference>
<dbReference type="SUPFAM" id="SSF51197">
    <property type="entry name" value="Clavaminate synthase-like"/>
    <property type="match status" value="1"/>
</dbReference>
<dbReference type="GO" id="GO:0031490">
    <property type="term" value="F:chromatin DNA binding"/>
    <property type="evidence" value="ECO:0007669"/>
    <property type="project" value="TreeGrafter"/>
</dbReference>
<dbReference type="Pfam" id="PF10497">
    <property type="entry name" value="zf-4CXXC_R1"/>
    <property type="match status" value="1"/>
</dbReference>